<feature type="compositionally biased region" description="Polar residues" evidence="4">
    <location>
        <begin position="2163"/>
        <end position="2179"/>
    </location>
</feature>
<accession>A0AAW0WL82</accession>
<feature type="compositionally biased region" description="Low complexity" evidence="4">
    <location>
        <begin position="1298"/>
        <end position="1318"/>
    </location>
</feature>
<feature type="repeat" description="ANK" evidence="3">
    <location>
        <begin position="69"/>
        <end position="101"/>
    </location>
</feature>
<feature type="compositionally biased region" description="Acidic residues" evidence="4">
    <location>
        <begin position="689"/>
        <end position="702"/>
    </location>
</feature>
<feature type="region of interest" description="Disordered" evidence="4">
    <location>
        <begin position="2254"/>
        <end position="2320"/>
    </location>
</feature>
<keyword evidence="5" id="KW-0472">Membrane</keyword>
<feature type="compositionally biased region" description="Polar residues" evidence="4">
    <location>
        <begin position="1877"/>
        <end position="1890"/>
    </location>
</feature>
<feature type="repeat" description="ANK" evidence="3">
    <location>
        <begin position="102"/>
        <end position="134"/>
    </location>
</feature>
<dbReference type="Gene3D" id="1.25.40.20">
    <property type="entry name" value="Ankyrin repeat-containing domain"/>
    <property type="match status" value="5"/>
</dbReference>
<dbReference type="SUPFAM" id="SSF48403">
    <property type="entry name" value="Ankyrin repeat"/>
    <property type="match status" value="2"/>
</dbReference>
<reference evidence="6 7" key="1">
    <citation type="journal article" date="2024" name="BMC Genomics">
        <title>Genome assembly of redclaw crayfish (Cherax quadricarinatus) provides insights into its immune adaptation and hypoxia tolerance.</title>
        <authorList>
            <person name="Liu Z."/>
            <person name="Zheng J."/>
            <person name="Li H."/>
            <person name="Fang K."/>
            <person name="Wang S."/>
            <person name="He J."/>
            <person name="Zhou D."/>
            <person name="Weng S."/>
            <person name="Chi M."/>
            <person name="Gu Z."/>
            <person name="He J."/>
            <person name="Li F."/>
            <person name="Wang M."/>
        </authorList>
    </citation>
    <scope>NUCLEOTIDE SEQUENCE [LARGE SCALE GENOMIC DNA]</scope>
    <source>
        <strain evidence="6">ZL_2023a</strain>
    </source>
</reference>
<dbReference type="SMART" id="SM00248">
    <property type="entry name" value="ANK"/>
    <property type="match status" value="14"/>
</dbReference>
<dbReference type="Pfam" id="PF00023">
    <property type="entry name" value="Ank"/>
    <property type="match status" value="2"/>
</dbReference>
<feature type="compositionally biased region" description="Basic and acidic residues" evidence="4">
    <location>
        <begin position="1963"/>
        <end position="1983"/>
    </location>
</feature>
<dbReference type="Pfam" id="PF12796">
    <property type="entry name" value="Ank_2"/>
    <property type="match status" value="4"/>
</dbReference>
<dbReference type="InterPro" id="IPR002110">
    <property type="entry name" value="Ankyrin_rpt"/>
</dbReference>
<dbReference type="EMBL" id="JARKIK010000056">
    <property type="protein sequence ID" value="KAK8732896.1"/>
    <property type="molecule type" value="Genomic_DNA"/>
</dbReference>
<feature type="compositionally biased region" description="Basic and acidic residues" evidence="4">
    <location>
        <begin position="1085"/>
        <end position="1097"/>
    </location>
</feature>
<feature type="repeat" description="ANK" evidence="3">
    <location>
        <begin position="175"/>
        <end position="207"/>
    </location>
</feature>
<feature type="repeat" description="ANK" evidence="3">
    <location>
        <begin position="483"/>
        <end position="515"/>
    </location>
</feature>
<feature type="region of interest" description="Disordered" evidence="4">
    <location>
        <begin position="771"/>
        <end position="790"/>
    </location>
</feature>
<dbReference type="PRINTS" id="PR01415">
    <property type="entry name" value="ANKYRIN"/>
</dbReference>
<feature type="region of interest" description="Disordered" evidence="4">
    <location>
        <begin position="1293"/>
        <end position="1348"/>
    </location>
</feature>
<evidence type="ECO:0000256" key="3">
    <source>
        <dbReference type="PROSITE-ProRule" id="PRU00023"/>
    </source>
</evidence>
<feature type="repeat" description="ANK" evidence="3">
    <location>
        <begin position="380"/>
        <end position="412"/>
    </location>
</feature>
<feature type="compositionally biased region" description="Acidic residues" evidence="4">
    <location>
        <begin position="911"/>
        <end position="930"/>
    </location>
</feature>
<feature type="repeat" description="ANK" evidence="3">
    <location>
        <begin position="516"/>
        <end position="548"/>
    </location>
</feature>
<proteinExistence type="predicted"/>
<keyword evidence="7" id="KW-1185">Reference proteome</keyword>
<feature type="region of interest" description="Disordered" evidence="4">
    <location>
        <begin position="2074"/>
        <end position="2196"/>
    </location>
</feature>
<feature type="region of interest" description="Disordered" evidence="4">
    <location>
        <begin position="1068"/>
        <end position="1200"/>
    </location>
</feature>
<feature type="compositionally biased region" description="Low complexity" evidence="4">
    <location>
        <begin position="2003"/>
        <end position="2012"/>
    </location>
</feature>
<dbReference type="InterPro" id="IPR036770">
    <property type="entry name" value="Ankyrin_rpt-contain_sf"/>
</dbReference>
<feature type="compositionally biased region" description="Polar residues" evidence="4">
    <location>
        <begin position="1939"/>
        <end position="1962"/>
    </location>
</feature>
<feature type="compositionally biased region" description="Polar residues" evidence="4">
    <location>
        <begin position="2109"/>
        <end position="2127"/>
    </location>
</feature>
<feature type="compositionally biased region" description="Polar residues" evidence="4">
    <location>
        <begin position="2269"/>
        <end position="2280"/>
    </location>
</feature>
<feature type="region of interest" description="Disordered" evidence="4">
    <location>
        <begin position="1218"/>
        <end position="1239"/>
    </location>
</feature>
<feature type="region of interest" description="Disordered" evidence="4">
    <location>
        <begin position="905"/>
        <end position="1015"/>
    </location>
</feature>
<name>A0AAW0WL82_CHEQU</name>
<feature type="compositionally biased region" description="Basic and acidic residues" evidence="4">
    <location>
        <begin position="1333"/>
        <end position="1347"/>
    </location>
</feature>
<evidence type="ECO:0000256" key="4">
    <source>
        <dbReference type="SAM" id="MobiDB-lite"/>
    </source>
</evidence>
<evidence type="ECO:0000313" key="6">
    <source>
        <dbReference type="EMBL" id="KAK8732896.1"/>
    </source>
</evidence>
<keyword evidence="5" id="KW-1133">Transmembrane helix</keyword>
<organism evidence="6 7">
    <name type="scientific">Cherax quadricarinatus</name>
    <name type="common">Australian red claw crayfish</name>
    <dbReference type="NCBI Taxonomy" id="27406"/>
    <lineage>
        <taxon>Eukaryota</taxon>
        <taxon>Metazoa</taxon>
        <taxon>Ecdysozoa</taxon>
        <taxon>Arthropoda</taxon>
        <taxon>Crustacea</taxon>
        <taxon>Multicrustacea</taxon>
        <taxon>Malacostraca</taxon>
        <taxon>Eumalacostraca</taxon>
        <taxon>Eucarida</taxon>
        <taxon>Decapoda</taxon>
        <taxon>Pleocyemata</taxon>
        <taxon>Astacidea</taxon>
        <taxon>Parastacoidea</taxon>
        <taxon>Parastacidae</taxon>
        <taxon>Cherax</taxon>
    </lineage>
</organism>
<feature type="compositionally biased region" description="Basic and acidic residues" evidence="4">
    <location>
        <begin position="2099"/>
        <end position="2108"/>
    </location>
</feature>
<feature type="compositionally biased region" description="Acidic residues" evidence="4">
    <location>
        <begin position="1098"/>
        <end position="1112"/>
    </location>
</feature>
<feature type="compositionally biased region" description="Basic and acidic residues" evidence="4">
    <location>
        <begin position="1068"/>
        <end position="1077"/>
    </location>
</feature>
<keyword evidence="5" id="KW-0812">Transmembrane</keyword>
<feature type="compositionally biased region" description="Basic and acidic residues" evidence="4">
    <location>
        <begin position="1113"/>
        <end position="1125"/>
    </location>
</feature>
<feature type="compositionally biased region" description="Basic and acidic residues" evidence="4">
    <location>
        <begin position="1990"/>
        <end position="2002"/>
    </location>
</feature>
<feature type="compositionally biased region" description="Polar residues" evidence="4">
    <location>
        <begin position="999"/>
        <end position="1008"/>
    </location>
</feature>
<dbReference type="EMBL" id="JARKIK010000056">
    <property type="protein sequence ID" value="KAK8732900.1"/>
    <property type="molecule type" value="Genomic_DNA"/>
</dbReference>
<feature type="compositionally biased region" description="Basic and acidic residues" evidence="4">
    <location>
        <begin position="2299"/>
        <end position="2314"/>
    </location>
</feature>
<evidence type="ECO:0000256" key="1">
    <source>
        <dbReference type="ARBA" id="ARBA00022737"/>
    </source>
</evidence>
<keyword evidence="2 3" id="KW-0040">ANK repeat</keyword>
<reference evidence="6" key="2">
    <citation type="submission" date="2024-01" db="EMBL/GenBank/DDBJ databases">
        <authorList>
            <person name="He J."/>
            <person name="Wang M."/>
            <person name="Zheng J."/>
            <person name="Liu Z."/>
        </authorList>
    </citation>
    <scope>NUCLEOTIDE SEQUENCE</scope>
    <source>
        <strain evidence="6">ZL_2023a</strain>
        <tissue evidence="6">Muscle</tissue>
    </source>
</reference>
<sequence length="2404" mass="267148">MTVDTSEVVSLLRKGDKIGVMIYLRHGGDPNARNHLGWTLLHLACVEGQTEVVQVLLDAGASVNSCTTDMCTPLHRASAQGYSAVVELLLKKNAYVNAQDKAGNTPLHEAARGLHTAVVKMLIEKKADVTKTNHKNQVFLQLVGQQVMPVVESGDCDTLVQWLDWGLSPDIKGNLHWSALHHASARGHLNIVSILLERGANVNAEDSNRTTPLHTAAFHGHLRIAELLIDAGANLNASDQRGNTPLHSAIEGCHPGVINLMLDRGCDTSIPNKEGQIFTHLVNEFLVTAVHAVNVGHVASLLKGHADPDSRDSFGFPVLCHAAFKGDVLIADALLEAGANPNLADAGGKTPLHHAAYWGHLFVLKALLDKGASVNVQDKNGCTPLHEAAREGVEDAITILTGRGAKLDATDEEGNTPLHAAARWGQTTAVELLIEKGASDVIKNKSGLLYSDLALIRAVRTEERSQVMAGLAWGGDPNSRDARRQTLLHHAVYKGAQEICVLLLECGADVNAVDAHGRTPLLLAAYRGNHQIMQLLLDEGSDINAQDWTGQTPLHWAASEGSVDTVHLLLERGAVTSVRNKDGLLYTDLLLKHLYLAVRHNDADKVVGLVRAGADQFAEVEGTGLNPREEAKRQGLYDILRQMAALAKKEPQHEDDKILALEDVYRLFEDGYITEDADRSSSACGRSETEEDEEEDQEEDEDAYWKMSNAYEVLTVEEAFKDEDDWLEAWMEKPKVISAKELFEEDQAAFWETWEEKPKVISAKELFKEDTNWWEDDDEENHDRRGEDEDKPKYISAKEFFRDDECWWRDALEDLQESQVSDEELFAGGEEKKPKIMTAKDFFKDEEKPWWETEEEEHKKVISAKEFFKDDEKPWWETEEFIQQEKPSGFLSGLKKSSDFAHFSNSHFVGSEEESEILEGREEEEQEEEKEDKYSASESSDDETELSSRTDDFEDANDSLLSDSSTMYSASEGERLPASVVFRDTPWWETDDQQDENSPKASESNAMDASQEKLWLDDLSEASEATETLDMDTSEISEVATATEFYRRASESSQLEVVSSICVESKRSDVDRMRIEIDTDQDTIATDRESESEKRENDEDSNGEEEEEEKEATDEKENDRKKNVSYEEDDKGIVEDYNSESEALKSEDEIEDISDEELVEEDENEYDSDEEGNERNPSGTMNSAVSAELPDIKRDGNSAVQENIRKNITPLVEIEMYDKDNDTLNSRPGDGKEKNEESVGILSPTFDLLADSVSKADSLEKDGTNLDVGTTNTDSLLDRNQLSVDAYYMEGNLQKSDSQTSGYESSLSLSESRTSHLTATCNVRVDSECGESSSEKQSEIESNENSKQEMITVENVSPEGKDRYEPVTEVRTDTAENDRTHVDDVDEPRNVLPEREDTCNPVTKTMTEAGKDDAICVDKLQHVLPETEDGYEPMTEVRNKAVEDDATRVNKADNPDNIAEINEEDAEEINRTQVKPEDVKRVVIQMKLCTDDMMKNVNEVKEENEPKTYNKVSEGERKDSEMENRIHKNDTYVKPVKLQPSVGVTLTQSYTASVKESLGDKIAVNKMDACLAKVDASLAWVDARLTKDSSSRMQQGENKKAEDVRTYAAVLAQGARTTPKYCGAAKTTKPHGRSEDSAVRAKTKSEDKDSVFLMKVHVHVPEESSEVWPAEEGAAASQDGTSLHNIAPANGKLTGGTFLGVVNNGSSDSKKSSKYISRLSEGIDLEDKDLNTCSIKPTEQILTAKPNIETESVAEERSIKESDVTTSKEIAEDIQPKTKERYTHSRKEIYSRRVLEEKTGNGNIKTLKRGDVNDDMCKLQDTLLNKVGPSNNRNEDMCSTHVDVTSQQDQRSKENEDTCGTHVTASQDHLSKENEDTSGTQVDTASQQDQHSIENVDVCSTHIDTTSQQYQRSRENEDTCCTHVTTSQRNECNKENEDTVSTNVDTASQDQNSSNMPVNSASQEDHSLADERESNHRVNDNGKTDANLTNEKEKELSRESSVERSSAPSASEAKLLSSQKTLWRCSTYEAMSLSDYDNLAFLISKSASSPACWPTMTTHKLSLSIESLDKATDEVSSKATTGQKHHLLEETLFNSTAGKKREPSEETSAKSTTGQKLGSPEDTSSKGGTRHKHGPSEEPSSRSTQQYAGHSVETSVKGAGGQNYDSTSEEPWNQFSKSNTMKETRPDLMNTSSSRCHIDGYANERKDYVEEVSSSRCRVHKASTNSHDLGESQTETSSYRDNIINEIPQTSVACEASSMSPPAPVETQACPNHSETSTAQHPFLVPPRRRERKLQYQTVDDKDDGHRPDSKSNELKSPTNTALLYDSDEKEAGKIAAASQVAPEARHVSAITSKEFKREKDKTKEVSIEWSGFFSLTSAILLLQNLAFIYFILIPLIKLIASFL</sequence>
<dbReference type="PROSITE" id="PS50297">
    <property type="entry name" value="ANK_REP_REGION"/>
    <property type="match status" value="12"/>
</dbReference>
<feature type="compositionally biased region" description="Polar residues" evidence="4">
    <location>
        <begin position="1175"/>
        <end position="1185"/>
    </location>
</feature>
<feature type="repeat" description="ANK" evidence="3">
    <location>
        <begin position="241"/>
        <end position="273"/>
    </location>
</feature>
<dbReference type="PROSITE" id="PS50088">
    <property type="entry name" value="ANK_REPEAT"/>
    <property type="match status" value="13"/>
</dbReference>
<gene>
    <name evidence="6" type="ORF">OTU49_006979</name>
</gene>
<feature type="compositionally biased region" description="Polar residues" evidence="4">
    <location>
        <begin position="2141"/>
        <end position="2154"/>
    </location>
</feature>
<feature type="region of interest" description="Disordered" evidence="4">
    <location>
        <begin position="676"/>
        <end position="702"/>
    </location>
</feature>
<feature type="repeat" description="ANK" evidence="3">
    <location>
        <begin position="208"/>
        <end position="240"/>
    </location>
</feature>
<feature type="repeat" description="ANK" evidence="3">
    <location>
        <begin position="347"/>
        <end position="379"/>
    </location>
</feature>
<dbReference type="PANTHER" id="PTHR24173">
    <property type="entry name" value="ANKYRIN REPEAT CONTAINING"/>
    <property type="match status" value="1"/>
</dbReference>
<protein>
    <submittedName>
        <fullName evidence="6">Uncharacterized protein</fullName>
    </submittedName>
</protein>
<feature type="repeat" description="ANK" evidence="3">
    <location>
        <begin position="36"/>
        <end position="68"/>
    </location>
</feature>
<keyword evidence="1" id="KW-0677">Repeat</keyword>
<feature type="compositionally biased region" description="Acidic residues" evidence="4">
    <location>
        <begin position="1148"/>
        <end position="1172"/>
    </location>
</feature>
<dbReference type="PANTHER" id="PTHR24173:SF74">
    <property type="entry name" value="ANKYRIN REPEAT DOMAIN-CONTAINING PROTEIN 16"/>
    <property type="match status" value="1"/>
</dbReference>
<feature type="compositionally biased region" description="Basic and acidic residues" evidence="4">
    <location>
        <begin position="781"/>
        <end position="790"/>
    </location>
</feature>
<dbReference type="Pfam" id="PF13637">
    <property type="entry name" value="Ank_4"/>
    <property type="match status" value="1"/>
</dbReference>
<dbReference type="Proteomes" id="UP001445076">
    <property type="component" value="Unassembled WGS sequence"/>
</dbReference>
<feature type="compositionally biased region" description="Basic and acidic residues" evidence="4">
    <location>
        <begin position="1632"/>
        <end position="1643"/>
    </location>
</feature>
<feature type="region of interest" description="Disordered" evidence="4">
    <location>
        <begin position="1925"/>
        <end position="2012"/>
    </location>
</feature>
<evidence type="ECO:0000256" key="5">
    <source>
        <dbReference type="SAM" id="Phobius"/>
    </source>
</evidence>
<feature type="compositionally biased region" description="Polar residues" evidence="4">
    <location>
        <begin position="959"/>
        <end position="969"/>
    </location>
</feature>
<feature type="transmembrane region" description="Helical" evidence="5">
    <location>
        <begin position="2370"/>
        <end position="2397"/>
    </location>
</feature>
<feature type="repeat" description="ANK" evidence="3">
    <location>
        <begin position="314"/>
        <end position="346"/>
    </location>
</feature>
<comment type="caution">
    <text evidence="6">The sequence shown here is derived from an EMBL/GenBank/DDBJ whole genome shotgun (WGS) entry which is preliminary data.</text>
</comment>
<evidence type="ECO:0000313" key="7">
    <source>
        <dbReference type="Proteomes" id="UP001445076"/>
    </source>
</evidence>
<feature type="region of interest" description="Disordered" evidence="4">
    <location>
        <begin position="1621"/>
        <end position="1643"/>
    </location>
</feature>
<feature type="repeat" description="ANK" evidence="3">
    <location>
        <begin position="549"/>
        <end position="581"/>
    </location>
</feature>
<feature type="repeat" description="ANK" evidence="3">
    <location>
        <begin position="413"/>
        <end position="445"/>
    </location>
</feature>
<evidence type="ECO:0000256" key="2">
    <source>
        <dbReference type="ARBA" id="ARBA00023043"/>
    </source>
</evidence>
<feature type="region of interest" description="Disordered" evidence="4">
    <location>
        <begin position="1825"/>
        <end position="1895"/>
    </location>
</feature>